<dbReference type="GO" id="GO:0008168">
    <property type="term" value="F:methyltransferase activity"/>
    <property type="evidence" value="ECO:0007669"/>
    <property type="project" value="UniProtKB-KW"/>
</dbReference>
<gene>
    <name evidence="6" type="ORF">H9968_00465</name>
</gene>
<evidence type="ECO:0000256" key="4">
    <source>
        <dbReference type="ARBA" id="ARBA00022679"/>
    </source>
</evidence>
<evidence type="ECO:0000256" key="2">
    <source>
        <dbReference type="ARBA" id="ARBA00022573"/>
    </source>
</evidence>
<accession>A0A9D2EIS8</accession>
<keyword evidence="5" id="KW-0949">S-adenosyl-L-methionine</keyword>
<evidence type="ECO:0000313" key="6">
    <source>
        <dbReference type="EMBL" id="HIZ38389.1"/>
    </source>
</evidence>
<evidence type="ECO:0000313" key="7">
    <source>
        <dbReference type="Proteomes" id="UP000824049"/>
    </source>
</evidence>
<protein>
    <submittedName>
        <fullName evidence="6">Precorrin-6B methylase</fullName>
    </submittedName>
</protein>
<keyword evidence="2" id="KW-0169">Cobalamin biosynthesis</keyword>
<keyword evidence="3 6" id="KW-0489">Methyltransferase</keyword>
<keyword evidence="4" id="KW-0808">Transferase</keyword>
<dbReference type="EMBL" id="DXBR01000007">
    <property type="protein sequence ID" value="HIZ38389.1"/>
    <property type="molecule type" value="Genomic_DNA"/>
</dbReference>
<evidence type="ECO:0000256" key="1">
    <source>
        <dbReference type="ARBA" id="ARBA00004953"/>
    </source>
</evidence>
<sequence>MLNNKSSFTNTQILAWLEYFSKKAGLDIEKIKLIDISKKQKNLIPTIETHKRVLVFADAGDPNFFFNLWDYGLGDCDIWFKTGLNPEGSVNICKLSEMIDTEITSPSVMLIFNPNSRSSYRIGMQNDNFSQGSVRYVASEIRSIIVNKLHLDDQDTICIISGESIAVESAMIASDGQIIAVEYNKHDRYSMEENINKFGLTNVTIVEDTSRRSMRNLPVPSLSFIVATERFEEEVQNLLKINPQMKFVVYTLELDILSSILRIFEKYHISRSEVIQISMSKLNRKNVFEAKPAPWIISGEVAE</sequence>
<dbReference type="AlphaFoldDB" id="A0A9D2EIS8"/>
<comment type="caution">
    <text evidence="6">The sequence shown here is derived from an EMBL/GenBank/DDBJ whole genome shotgun (WGS) entry which is preliminary data.</text>
</comment>
<dbReference type="PANTHER" id="PTHR43182">
    <property type="entry name" value="COBALT-PRECORRIN-6B C(15)-METHYLTRANSFERASE (DECARBOXYLATING)"/>
    <property type="match status" value="1"/>
</dbReference>
<evidence type="ECO:0000256" key="5">
    <source>
        <dbReference type="ARBA" id="ARBA00022691"/>
    </source>
</evidence>
<reference evidence="6" key="2">
    <citation type="submission" date="2021-04" db="EMBL/GenBank/DDBJ databases">
        <authorList>
            <person name="Gilroy R."/>
        </authorList>
    </citation>
    <scope>NUCLEOTIDE SEQUENCE</scope>
    <source>
        <strain evidence="6">CHK179-28034</strain>
    </source>
</reference>
<dbReference type="InterPro" id="IPR029063">
    <property type="entry name" value="SAM-dependent_MTases_sf"/>
</dbReference>
<comment type="pathway">
    <text evidence="1">Cofactor biosynthesis; adenosylcobalamin biosynthesis.</text>
</comment>
<proteinExistence type="predicted"/>
<reference evidence="6" key="1">
    <citation type="journal article" date="2021" name="PeerJ">
        <title>Extensive microbial diversity within the chicken gut microbiome revealed by metagenomics and culture.</title>
        <authorList>
            <person name="Gilroy R."/>
            <person name="Ravi A."/>
            <person name="Getino M."/>
            <person name="Pursley I."/>
            <person name="Horton D.L."/>
            <person name="Alikhan N.F."/>
            <person name="Baker D."/>
            <person name="Gharbi K."/>
            <person name="Hall N."/>
            <person name="Watson M."/>
            <person name="Adriaenssens E.M."/>
            <person name="Foster-Nyarko E."/>
            <person name="Jarju S."/>
            <person name="Secka A."/>
            <person name="Antonio M."/>
            <person name="Oren A."/>
            <person name="Chaudhuri R.R."/>
            <person name="La Ragione R."/>
            <person name="Hildebrand F."/>
            <person name="Pallen M.J."/>
        </authorList>
    </citation>
    <scope>NUCLEOTIDE SEQUENCE</scope>
    <source>
        <strain evidence="6">CHK179-28034</strain>
    </source>
</reference>
<dbReference type="InterPro" id="IPR050714">
    <property type="entry name" value="Cobalamin_biosynth_MTase"/>
</dbReference>
<dbReference type="PANTHER" id="PTHR43182:SF1">
    <property type="entry name" value="COBALT-PRECORRIN-7 C(5)-METHYLTRANSFERASE"/>
    <property type="match status" value="1"/>
</dbReference>
<dbReference type="Gene3D" id="3.40.50.150">
    <property type="entry name" value="Vaccinia Virus protein VP39"/>
    <property type="match status" value="1"/>
</dbReference>
<dbReference type="Proteomes" id="UP000824049">
    <property type="component" value="Unassembled WGS sequence"/>
</dbReference>
<dbReference type="GO" id="GO:0032259">
    <property type="term" value="P:methylation"/>
    <property type="evidence" value="ECO:0007669"/>
    <property type="project" value="UniProtKB-KW"/>
</dbReference>
<dbReference type="GO" id="GO:0009236">
    <property type="term" value="P:cobalamin biosynthetic process"/>
    <property type="evidence" value="ECO:0007669"/>
    <property type="project" value="UniProtKB-KW"/>
</dbReference>
<name>A0A9D2EIS8_9FIRM</name>
<evidence type="ECO:0000256" key="3">
    <source>
        <dbReference type="ARBA" id="ARBA00022603"/>
    </source>
</evidence>
<organism evidence="6 7">
    <name type="scientific">Candidatus Anaerobutyricum stercoris</name>
    <dbReference type="NCBI Taxonomy" id="2838457"/>
    <lineage>
        <taxon>Bacteria</taxon>
        <taxon>Bacillati</taxon>
        <taxon>Bacillota</taxon>
        <taxon>Clostridia</taxon>
        <taxon>Lachnospirales</taxon>
        <taxon>Lachnospiraceae</taxon>
        <taxon>Anaerobutyricum</taxon>
    </lineage>
</organism>